<gene>
    <name evidence="1" type="ORF">OKIOD_LOCUS8631</name>
</gene>
<dbReference type="EMBL" id="OU015570">
    <property type="protein sequence ID" value="CAG5101422.1"/>
    <property type="molecule type" value="Genomic_DNA"/>
</dbReference>
<accession>A0ABN7SI46</accession>
<protein>
    <submittedName>
        <fullName evidence="1">Oidioi.mRNA.OKI2018_I69.YSR.g17073.t1.cds</fullName>
    </submittedName>
</protein>
<dbReference type="Proteomes" id="UP001158576">
    <property type="component" value="Chromosome YSR"/>
</dbReference>
<keyword evidence="2" id="KW-1185">Reference proteome</keyword>
<reference evidence="1 2" key="1">
    <citation type="submission" date="2021-04" db="EMBL/GenBank/DDBJ databases">
        <authorList>
            <person name="Bliznina A."/>
        </authorList>
    </citation>
    <scope>NUCLEOTIDE SEQUENCE [LARGE SCALE GENOMIC DNA]</scope>
</reference>
<evidence type="ECO:0000313" key="2">
    <source>
        <dbReference type="Proteomes" id="UP001158576"/>
    </source>
</evidence>
<name>A0ABN7SI46_OIKDI</name>
<organism evidence="1 2">
    <name type="scientific">Oikopleura dioica</name>
    <name type="common">Tunicate</name>
    <dbReference type="NCBI Taxonomy" id="34765"/>
    <lineage>
        <taxon>Eukaryota</taxon>
        <taxon>Metazoa</taxon>
        <taxon>Chordata</taxon>
        <taxon>Tunicata</taxon>
        <taxon>Appendicularia</taxon>
        <taxon>Copelata</taxon>
        <taxon>Oikopleuridae</taxon>
        <taxon>Oikopleura</taxon>
    </lineage>
</organism>
<evidence type="ECO:0000313" key="1">
    <source>
        <dbReference type="EMBL" id="CAG5101422.1"/>
    </source>
</evidence>
<sequence>MSLAERQKKLKPELKELKKAIGVFKDFKRDHPSDNYTAEEPCFEAFGINKARELQSVLDNRVIPMVRRVHAILRKQSWQWEMKPLIHPENDLRSTAFQAKRLRGDVVKTLNLIKRQRFAHRSMPNRITMKPFEPRPNETH</sequence>
<proteinExistence type="predicted"/>